<feature type="non-terminal residue" evidence="2">
    <location>
        <position position="1"/>
    </location>
</feature>
<feature type="chain" id="PRO_5007858449" evidence="1">
    <location>
        <begin position="23"/>
        <end position="49"/>
    </location>
</feature>
<dbReference type="EMBL" id="KV426032">
    <property type="protein sequence ID" value="KZV91208.1"/>
    <property type="molecule type" value="Genomic_DNA"/>
</dbReference>
<dbReference type="InParanoid" id="A0A165GZ27"/>
<protein>
    <submittedName>
        <fullName evidence="2">Uncharacterized protein</fullName>
    </submittedName>
</protein>
<reference evidence="2 3" key="1">
    <citation type="journal article" date="2016" name="Mol. Biol. Evol.">
        <title>Comparative Genomics of Early-Diverging Mushroom-Forming Fungi Provides Insights into the Origins of Lignocellulose Decay Capabilities.</title>
        <authorList>
            <person name="Nagy L.G."/>
            <person name="Riley R."/>
            <person name="Tritt A."/>
            <person name="Adam C."/>
            <person name="Daum C."/>
            <person name="Floudas D."/>
            <person name="Sun H."/>
            <person name="Yadav J.S."/>
            <person name="Pangilinan J."/>
            <person name="Larsson K.H."/>
            <person name="Matsuura K."/>
            <person name="Barry K."/>
            <person name="Labutti K."/>
            <person name="Kuo R."/>
            <person name="Ohm R.A."/>
            <person name="Bhattacharya S.S."/>
            <person name="Shirouzu T."/>
            <person name="Yoshinaga Y."/>
            <person name="Martin F.M."/>
            <person name="Grigoriev I.V."/>
            <person name="Hibbett D.S."/>
        </authorList>
    </citation>
    <scope>NUCLEOTIDE SEQUENCE [LARGE SCALE GENOMIC DNA]</scope>
    <source>
        <strain evidence="2 3">HHB12029</strain>
    </source>
</reference>
<keyword evidence="1" id="KW-0732">Signal</keyword>
<sequence>VSMVWLVRSVWPSLWGWYAVEALDLTPRCESRARQNFETNAGPRSDTMD</sequence>
<organism evidence="2 3">
    <name type="scientific">Exidia glandulosa HHB12029</name>
    <dbReference type="NCBI Taxonomy" id="1314781"/>
    <lineage>
        <taxon>Eukaryota</taxon>
        <taxon>Fungi</taxon>
        <taxon>Dikarya</taxon>
        <taxon>Basidiomycota</taxon>
        <taxon>Agaricomycotina</taxon>
        <taxon>Agaricomycetes</taxon>
        <taxon>Auriculariales</taxon>
        <taxon>Exidiaceae</taxon>
        <taxon>Exidia</taxon>
    </lineage>
</organism>
<feature type="signal peptide" evidence="1">
    <location>
        <begin position="1"/>
        <end position="22"/>
    </location>
</feature>
<accession>A0A165GZ27</accession>
<keyword evidence="3" id="KW-1185">Reference proteome</keyword>
<evidence type="ECO:0000313" key="3">
    <source>
        <dbReference type="Proteomes" id="UP000077266"/>
    </source>
</evidence>
<dbReference type="AlphaFoldDB" id="A0A165GZ27"/>
<gene>
    <name evidence="2" type="ORF">EXIGLDRAFT_615952</name>
</gene>
<proteinExistence type="predicted"/>
<name>A0A165GZ27_EXIGL</name>
<evidence type="ECO:0000313" key="2">
    <source>
        <dbReference type="EMBL" id="KZV91208.1"/>
    </source>
</evidence>
<evidence type="ECO:0000256" key="1">
    <source>
        <dbReference type="SAM" id="SignalP"/>
    </source>
</evidence>
<dbReference type="Proteomes" id="UP000077266">
    <property type="component" value="Unassembled WGS sequence"/>
</dbReference>